<dbReference type="MEROPS" id="S01.B72"/>
<dbReference type="InterPro" id="IPR001314">
    <property type="entry name" value="Peptidase_S1A"/>
</dbReference>
<dbReference type="InParanoid" id="G0NWI5"/>
<dbReference type="Proteomes" id="UP000008068">
    <property type="component" value="Unassembled WGS sequence"/>
</dbReference>
<dbReference type="PANTHER" id="PTHR22596">
    <property type="entry name" value="TRYPSIN-LIKE PROTEASE PROTEIN 6"/>
    <property type="match status" value="1"/>
</dbReference>
<dbReference type="PROSITE" id="PS50240">
    <property type="entry name" value="TRYPSIN_DOM"/>
    <property type="match status" value="1"/>
</dbReference>
<evidence type="ECO:0000313" key="3">
    <source>
        <dbReference type="EMBL" id="EGT38810.1"/>
    </source>
</evidence>
<evidence type="ECO:0000256" key="1">
    <source>
        <dbReference type="SAM" id="SignalP"/>
    </source>
</evidence>
<dbReference type="PANTHER" id="PTHR22596:SF16">
    <property type="entry name" value="PEPTIDASE S1 DOMAIN-CONTAINING PROTEIN"/>
    <property type="match status" value="1"/>
</dbReference>
<gene>
    <name evidence="3" type="ORF">CAEBREN_01066</name>
</gene>
<protein>
    <recommendedName>
        <fullName evidence="2">Peptidase S1 domain-containing protein</fullName>
    </recommendedName>
</protein>
<dbReference type="PRINTS" id="PR00722">
    <property type="entry name" value="CHYMOTRYPSIN"/>
</dbReference>
<dbReference type="GO" id="GO:0004252">
    <property type="term" value="F:serine-type endopeptidase activity"/>
    <property type="evidence" value="ECO:0007669"/>
    <property type="project" value="InterPro"/>
</dbReference>
<dbReference type="EMBL" id="GL379964">
    <property type="protein sequence ID" value="EGT38810.1"/>
    <property type="molecule type" value="Genomic_DNA"/>
</dbReference>
<evidence type="ECO:0000313" key="4">
    <source>
        <dbReference type="Proteomes" id="UP000008068"/>
    </source>
</evidence>
<dbReference type="Gene3D" id="2.40.10.10">
    <property type="entry name" value="Trypsin-like serine proteases"/>
    <property type="match status" value="1"/>
</dbReference>
<dbReference type="OrthoDB" id="7754674at2759"/>
<evidence type="ECO:0000259" key="2">
    <source>
        <dbReference type="PROSITE" id="PS50240"/>
    </source>
</evidence>
<dbReference type="HOGENOM" id="CLU_036124_0_0_1"/>
<dbReference type="Pfam" id="PF03761">
    <property type="entry name" value="DUF316"/>
    <property type="match status" value="1"/>
</dbReference>
<dbReference type="InterPro" id="IPR018114">
    <property type="entry name" value="TRYPSIN_HIS"/>
</dbReference>
<keyword evidence="1" id="KW-0732">Signal</keyword>
<sequence>MNFLFHLHLSILILHLISQLEPRKLTEEENQKRLEVSKIFNGRETSVNEAPWSVMVHTSKENQQYGHCTGTLISPRHILTATHCSASGDKEEWSSAVGKPLNRDKCLENDNFIVTEVGASKVTVRSRNESIVGRAKYLFMFQLCRKIEKSDYEYLFPDDFMIVELAEDIEYSQDLQPACLARDTTDNELGTKLDFFGYGDNPPPGVVHSPEPAYHVTPKLLHQKIFVTEFTYEGNTYQTDSRVFMAQSVTSKTIACPGDSGGGAIRNIDGRNTVVGVAMQGTCAKLLRGKDGFEVYASVGYYREDVCEKTGICTPPRDSTDEKCQIFVLMVVISVFALIK</sequence>
<dbReference type="InterPro" id="IPR043504">
    <property type="entry name" value="Peptidase_S1_PA_chymotrypsin"/>
</dbReference>
<dbReference type="InterPro" id="IPR001254">
    <property type="entry name" value="Trypsin_dom"/>
</dbReference>
<feature type="domain" description="Peptidase S1" evidence="2">
    <location>
        <begin position="39"/>
        <end position="311"/>
    </location>
</feature>
<dbReference type="SMART" id="SM00020">
    <property type="entry name" value="Tryp_SPc"/>
    <property type="match status" value="1"/>
</dbReference>
<feature type="signal peptide" evidence="1">
    <location>
        <begin position="1"/>
        <end position="22"/>
    </location>
</feature>
<dbReference type="STRING" id="135651.G0NWI5"/>
<dbReference type="SUPFAM" id="SSF50494">
    <property type="entry name" value="Trypsin-like serine proteases"/>
    <property type="match status" value="1"/>
</dbReference>
<dbReference type="eggNOG" id="KOG3627">
    <property type="taxonomic scope" value="Eukaryota"/>
</dbReference>
<dbReference type="InterPro" id="IPR009003">
    <property type="entry name" value="Peptidase_S1_PA"/>
</dbReference>
<dbReference type="GO" id="GO:0006508">
    <property type="term" value="P:proteolysis"/>
    <property type="evidence" value="ECO:0007669"/>
    <property type="project" value="InterPro"/>
</dbReference>
<keyword evidence="4" id="KW-1185">Reference proteome</keyword>
<dbReference type="InterPro" id="IPR005514">
    <property type="entry name" value="DUF316"/>
</dbReference>
<proteinExistence type="predicted"/>
<dbReference type="PROSITE" id="PS00134">
    <property type="entry name" value="TRYPSIN_HIS"/>
    <property type="match status" value="1"/>
</dbReference>
<feature type="chain" id="PRO_5003405998" description="Peptidase S1 domain-containing protein" evidence="1">
    <location>
        <begin position="23"/>
        <end position="340"/>
    </location>
</feature>
<name>G0NWI5_CAEBE</name>
<reference evidence="4" key="1">
    <citation type="submission" date="2011-07" db="EMBL/GenBank/DDBJ databases">
        <authorList>
            <consortium name="Caenorhabditis brenneri Sequencing and Analysis Consortium"/>
            <person name="Wilson R.K."/>
        </authorList>
    </citation>
    <scope>NUCLEOTIDE SEQUENCE [LARGE SCALE GENOMIC DNA]</scope>
    <source>
        <strain evidence="4">PB2801</strain>
    </source>
</reference>
<dbReference type="AlphaFoldDB" id="G0NWI5"/>
<organism evidence="4">
    <name type="scientific">Caenorhabditis brenneri</name>
    <name type="common">Nematode worm</name>
    <dbReference type="NCBI Taxonomy" id="135651"/>
    <lineage>
        <taxon>Eukaryota</taxon>
        <taxon>Metazoa</taxon>
        <taxon>Ecdysozoa</taxon>
        <taxon>Nematoda</taxon>
        <taxon>Chromadorea</taxon>
        <taxon>Rhabditida</taxon>
        <taxon>Rhabditina</taxon>
        <taxon>Rhabditomorpha</taxon>
        <taxon>Rhabditoidea</taxon>
        <taxon>Rhabditidae</taxon>
        <taxon>Peloderinae</taxon>
        <taxon>Caenorhabditis</taxon>
    </lineage>
</organism>
<accession>G0NWI5</accession>